<proteinExistence type="predicted"/>
<sequence>MSFDLVVWAMEPGASADDVGAAFELCRQGEHVAGRPHPRIADFYAAITAAYPDRRTDGSPWAATPLHVATDHVEMKLDEDCPDEVLLAVEELAGKHGLMLFDPQGGTVYPPGAMTS</sequence>
<dbReference type="Proteomes" id="UP000624325">
    <property type="component" value="Unassembled WGS sequence"/>
</dbReference>
<organism evidence="1 2">
    <name type="scientific">Asanoa iriomotensis</name>
    <dbReference type="NCBI Taxonomy" id="234613"/>
    <lineage>
        <taxon>Bacteria</taxon>
        <taxon>Bacillati</taxon>
        <taxon>Actinomycetota</taxon>
        <taxon>Actinomycetes</taxon>
        <taxon>Micromonosporales</taxon>
        <taxon>Micromonosporaceae</taxon>
        <taxon>Asanoa</taxon>
    </lineage>
</organism>
<keyword evidence="2" id="KW-1185">Reference proteome</keyword>
<protein>
    <submittedName>
        <fullName evidence="1">Uncharacterized protein</fullName>
    </submittedName>
</protein>
<reference evidence="1 2" key="1">
    <citation type="submission" date="2021-01" db="EMBL/GenBank/DDBJ databases">
        <title>Whole genome shotgun sequence of Asanoa iriomotensis NBRC 100142.</title>
        <authorList>
            <person name="Komaki H."/>
            <person name="Tamura T."/>
        </authorList>
    </citation>
    <scope>NUCLEOTIDE SEQUENCE [LARGE SCALE GENOMIC DNA]</scope>
    <source>
        <strain evidence="1 2">NBRC 100142</strain>
    </source>
</reference>
<name>A0ABQ4CDR7_9ACTN</name>
<evidence type="ECO:0000313" key="2">
    <source>
        <dbReference type="Proteomes" id="UP000624325"/>
    </source>
</evidence>
<comment type="caution">
    <text evidence="1">The sequence shown here is derived from an EMBL/GenBank/DDBJ whole genome shotgun (WGS) entry which is preliminary data.</text>
</comment>
<gene>
    <name evidence="1" type="ORF">Air01nite_70080</name>
</gene>
<dbReference type="EMBL" id="BONC01000081">
    <property type="protein sequence ID" value="GIF60913.1"/>
    <property type="molecule type" value="Genomic_DNA"/>
</dbReference>
<accession>A0ABQ4CDR7</accession>
<evidence type="ECO:0000313" key="1">
    <source>
        <dbReference type="EMBL" id="GIF60913.1"/>
    </source>
</evidence>